<feature type="compositionally biased region" description="Polar residues" evidence="2">
    <location>
        <begin position="91"/>
        <end position="101"/>
    </location>
</feature>
<evidence type="ECO:0000313" key="3">
    <source>
        <dbReference type="EMBL" id="OOQ82056.1"/>
    </source>
</evidence>
<feature type="coiled-coil region" evidence="1">
    <location>
        <begin position="36"/>
        <end position="63"/>
    </location>
</feature>
<evidence type="ECO:0000313" key="4">
    <source>
        <dbReference type="Proteomes" id="UP000190744"/>
    </source>
</evidence>
<feature type="compositionally biased region" description="Polar residues" evidence="2">
    <location>
        <begin position="1"/>
        <end position="17"/>
    </location>
</feature>
<reference evidence="4" key="1">
    <citation type="submission" date="2015-09" db="EMBL/GenBank/DDBJ databases">
        <authorList>
            <person name="Fill T.P."/>
            <person name="Baretta J.F."/>
            <person name="de Almeida L.G."/>
            <person name="Rocha M."/>
            <person name="de Souza D.H."/>
            <person name="Malavazi I."/>
            <person name="Cerdeira L.T."/>
            <person name="Hong H."/>
            <person name="Samborskyy M."/>
            <person name="de Vasconcelos A.T."/>
            <person name="Leadlay P."/>
            <person name="Rodrigues-Filho E."/>
        </authorList>
    </citation>
    <scope>NUCLEOTIDE SEQUENCE [LARGE SCALE GENOMIC DNA]</scope>
    <source>
        <strain evidence="4">LaBioMMi 136</strain>
    </source>
</reference>
<feature type="region of interest" description="Disordered" evidence="2">
    <location>
        <begin position="1"/>
        <end position="33"/>
    </location>
</feature>
<dbReference type="EMBL" id="LJBN01000228">
    <property type="protein sequence ID" value="OOQ82056.1"/>
    <property type="molecule type" value="Genomic_DNA"/>
</dbReference>
<protein>
    <submittedName>
        <fullName evidence="3">Uncharacterized protein</fullName>
    </submittedName>
</protein>
<proteinExistence type="predicted"/>
<name>A0A1S9R9J1_PENBI</name>
<sequence length="108" mass="12213">MASSSTEPEPTTNNPASNGRPHDSASVSESNNECWTKELAQEIDSMAKRMEFMKDNLSKIQDEFVILRRSFEDIHKILNHLKELVPHETTSDASIQAQHKVSQGFEID</sequence>
<gene>
    <name evidence="3" type="ORF">PEBR_40592</name>
</gene>
<evidence type="ECO:0000256" key="1">
    <source>
        <dbReference type="SAM" id="Coils"/>
    </source>
</evidence>
<keyword evidence="1" id="KW-0175">Coiled coil</keyword>
<comment type="caution">
    <text evidence="3">The sequence shown here is derived from an EMBL/GenBank/DDBJ whole genome shotgun (WGS) entry which is preliminary data.</text>
</comment>
<dbReference type="AlphaFoldDB" id="A0A1S9R9J1"/>
<evidence type="ECO:0000256" key="2">
    <source>
        <dbReference type="SAM" id="MobiDB-lite"/>
    </source>
</evidence>
<dbReference type="Proteomes" id="UP000190744">
    <property type="component" value="Unassembled WGS sequence"/>
</dbReference>
<feature type="region of interest" description="Disordered" evidence="2">
    <location>
        <begin position="88"/>
        <end position="108"/>
    </location>
</feature>
<organism evidence="3 4">
    <name type="scientific">Penicillium brasilianum</name>
    <dbReference type="NCBI Taxonomy" id="104259"/>
    <lineage>
        <taxon>Eukaryota</taxon>
        <taxon>Fungi</taxon>
        <taxon>Dikarya</taxon>
        <taxon>Ascomycota</taxon>
        <taxon>Pezizomycotina</taxon>
        <taxon>Eurotiomycetes</taxon>
        <taxon>Eurotiomycetidae</taxon>
        <taxon>Eurotiales</taxon>
        <taxon>Aspergillaceae</taxon>
        <taxon>Penicillium</taxon>
    </lineage>
</organism>
<accession>A0A1S9R9J1</accession>